<evidence type="ECO:0000313" key="1">
    <source>
        <dbReference type="EMBL" id="CAB4040111.1"/>
    </source>
</evidence>
<organism evidence="1 2">
    <name type="scientific">Paramuricea clavata</name>
    <name type="common">Red gorgonian</name>
    <name type="synonym">Violescent sea-whip</name>
    <dbReference type="NCBI Taxonomy" id="317549"/>
    <lineage>
        <taxon>Eukaryota</taxon>
        <taxon>Metazoa</taxon>
        <taxon>Cnidaria</taxon>
        <taxon>Anthozoa</taxon>
        <taxon>Octocorallia</taxon>
        <taxon>Malacalcyonacea</taxon>
        <taxon>Plexauridae</taxon>
        <taxon>Paramuricea</taxon>
    </lineage>
</organism>
<sequence length="164" mass="19080">MELCAKCNDVFSKERNKLYLTKLILQEILLVLRFKSSLPEKTIRYLMQFLCFDAGTRYLYPVDGDDLYIDLPPSARTHAMDNFQHHITEALDFIKDWNFTRKKKTDSHSWEEPDLLGMGCLGVHLKATVAQLWAIELTKPSKVNKMYNKTLSWLKTPPAATQLR</sequence>
<proteinExistence type="predicted"/>
<dbReference type="OrthoDB" id="6021782at2759"/>
<dbReference type="EMBL" id="CACRXK020026300">
    <property type="protein sequence ID" value="CAB4040111.1"/>
    <property type="molecule type" value="Genomic_DNA"/>
</dbReference>
<dbReference type="PANTHER" id="PTHR21696:SF2">
    <property type="entry name" value="PROTEIN UNC-79 HOMOLOG"/>
    <property type="match status" value="1"/>
</dbReference>
<keyword evidence="2" id="KW-1185">Reference proteome</keyword>
<dbReference type="Proteomes" id="UP001152795">
    <property type="component" value="Unassembled WGS sequence"/>
</dbReference>
<name>A0A7D9LWV3_PARCT</name>
<dbReference type="InterPro" id="IPR024855">
    <property type="entry name" value="UNC79"/>
</dbReference>
<reference evidence="1" key="1">
    <citation type="submission" date="2020-04" db="EMBL/GenBank/DDBJ databases">
        <authorList>
            <person name="Alioto T."/>
            <person name="Alioto T."/>
            <person name="Gomez Garrido J."/>
        </authorList>
    </citation>
    <scope>NUCLEOTIDE SEQUENCE</scope>
    <source>
        <strain evidence="1">A484AB</strain>
    </source>
</reference>
<accession>A0A7D9LWV3</accession>
<protein>
    <submittedName>
        <fullName evidence="1">Uncharacterized protein</fullName>
    </submittedName>
</protein>
<dbReference type="AlphaFoldDB" id="A0A7D9LWV3"/>
<evidence type="ECO:0000313" key="2">
    <source>
        <dbReference type="Proteomes" id="UP001152795"/>
    </source>
</evidence>
<comment type="caution">
    <text evidence="1">The sequence shown here is derived from an EMBL/GenBank/DDBJ whole genome shotgun (WGS) entry which is preliminary data.</text>
</comment>
<gene>
    <name evidence="1" type="ORF">PACLA_8A028517</name>
</gene>
<dbReference type="PANTHER" id="PTHR21696">
    <property type="entry name" value="PROTEIN UNC-79 HOMOLOG"/>
    <property type="match status" value="1"/>
</dbReference>